<name>A0ABQ0ACY1_9GAMM</name>
<dbReference type="Proteomes" id="UP001465153">
    <property type="component" value="Unassembled WGS sequence"/>
</dbReference>
<organism evidence="1 2">
    <name type="scientific">Sessilibacter corallicola</name>
    <dbReference type="NCBI Taxonomy" id="2904075"/>
    <lineage>
        <taxon>Bacteria</taxon>
        <taxon>Pseudomonadati</taxon>
        <taxon>Pseudomonadota</taxon>
        <taxon>Gammaproteobacteria</taxon>
        <taxon>Cellvibrionales</taxon>
        <taxon>Cellvibrionaceae</taxon>
        <taxon>Sessilibacter</taxon>
    </lineage>
</organism>
<dbReference type="EMBL" id="BAABWN010000012">
    <property type="protein sequence ID" value="GAA6169513.1"/>
    <property type="molecule type" value="Genomic_DNA"/>
</dbReference>
<evidence type="ECO:0000313" key="2">
    <source>
        <dbReference type="Proteomes" id="UP001465153"/>
    </source>
</evidence>
<proteinExistence type="predicted"/>
<keyword evidence="2" id="KW-1185">Reference proteome</keyword>
<reference evidence="1 2" key="1">
    <citation type="submission" date="2024-04" db="EMBL/GenBank/DDBJ databases">
        <title>Draft genome sequence of Sessilibacter corallicola NBRC 116591.</title>
        <authorList>
            <person name="Miyakawa T."/>
            <person name="Kusuya Y."/>
            <person name="Miura T."/>
        </authorList>
    </citation>
    <scope>NUCLEOTIDE SEQUENCE [LARGE SCALE GENOMIC DNA]</scope>
    <source>
        <strain evidence="1 2">KU-00831-HH</strain>
    </source>
</reference>
<gene>
    <name evidence="1" type="ORF">NBRC116591_33240</name>
</gene>
<accession>A0ABQ0ACY1</accession>
<dbReference type="RefSeq" id="WP_233090208.1">
    <property type="nucleotide sequence ID" value="NZ_BAABWN010000012.1"/>
</dbReference>
<protein>
    <submittedName>
        <fullName evidence="1">Uncharacterized protein</fullName>
    </submittedName>
</protein>
<sequence>MSQNDTNIKSNTNTKVFSRSAMADALGVSLKEITEALLRAGWVQQVDNSWKLTAKGEFEGGEIRQSKKFGDYLVWPESALSHPIFRFDKDDTLTASELGKEIGLSGRLTNLLLQHCGWLKREHKGWVLSASGLAQGGIQHENAKTGVPWCSWPKNLLANEYFQRACVTLTNAEIKEDITSLNGIAVSSPQAAAFHSWCYLTGVVVAQNVKHPLRDSLVFDFYMPRIGLFIDVWNQSLGPSELAARLERKSVCEDLEIDYLVFEDVDIMTLEEELPRELLKRDLEVL</sequence>
<evidence type="ECO:0000313" key="1">
    <source>
        <dbReference type="EMBL" id="GAA6169513.1"/>
    </source>
</evidence>
<comment type="caution">
    <text evidence="1">The sequence shown here is derived from an EMBL/GenBank/DDBJ whole genome shotgun (WGS) entry which is preliminary data.</text>
</comment>